<dbReference type="Gene3D" id="3.30.390.30">
    <property type="match status" value="1"/>
</dbReference>
<keyword evidence="7" id="KW-0223">Dioxygenase</keyword>
<feature type="domain" description="FAD/NAD(P)-binding" evidence="5">
    <location>
        <begin position="6"/>
        <end position="284"/>
    </location>
</feature>
<dbReference type="GO" id="GO:0051213">
    <property type="term" value="F:dioxygenase activity"/>
    <property type="evidence" value="ECO:0007669"/>
    <property type="project" value="UniProtKB-KW"/>
</dbReference>
<dbReference type="PANTHER" id="PTHR43557:SF2">
    <property type="entry name" value="RIESKE DOMAIN-CONTAINING PROTEIN-RELATED"/>
    <property type="match status" value="1"/>
</dbReference>
<dbReference type="Gene3D" id="3.50.50.60">
    <property type="entry name" value="FAD/NAD(P)-binding domain"/>
    <property type="match status" value="2"/>
</dbReference>
<dbReference type="RefSeq" id="WP_028327192.1">
    <property type="nucleotide sequence ID" value="NZ_LT906453.1"/>
</dbReference>
<dbReference type="PANTHER" id="PTHR43557">
    <property type="entry name" value="APOPTOSIS-INDUCING FACTOR 1"/>
    <property type="match status" value="1"/>
</dbReference>
<dbReference type="AlphaFoldDB" id="A0A239V8G8"/>
<dbReference type="GO" id="GO:0008860">
    <property type="term" value="F:ferredoxin-NAD+ reductase activity"/>
    <property type="evidence" value="ECO:0007669"/>
    <property type="project" value="UniProtKB-EC"/>
</dbReference>
<dbReference type="PRINTS" id="PR00368">
    <property type="entry name" value="FADPNR"/>
</dbReference>
<evidence type="ECO:0000313" key="7">
    <source>
        <dbReference type="EMBL" id="SNV18465.1"/>
    </source>
</evidence>
<dbReference type="InterPro" id="IPR036188">
    <property type="entry name" value="FAD/NAD-bd_sf"/>
</dbReference>
<dbReference type="InterPro" id="IPR023753">
    <property type="entry name" value="FAD/NAD-binding_dom"/>
</dbReference>
<dbReference type="GO" id="GO:0005737">
    <property type="term" value="C:cytoplasm"/>
    <property type="evidence" value="ECO:0007669"/>
    <property type="project" value="TreeGrafter"/>
</dbReference>
<dbReference type="InterPro" id="IPR050446">
    <property type="entry name" value="FAD-oxidoreductase/Apoptosis"/>
</dbReference>
<dbReference type="InterPro" id="IPR028202">
    <property type="entry name" value="Reductase_C"/>
</dbReference>
<proteinExistence type="predicted"/>
<dbReference type="PRINTS" id="PR00411">
    <property type="entry name" value="PNDRDTASEI"/>
</dbReference>
<dbReference type="STRING" id="1121387.GCA_000429885_01256"/>
<keyword evidence="2" id="KW-0285">Flavoprotein</keyword>
<dbReference type="OrthoDB" id="1145at2"/>
<keyword evidence="4 7" id="KW-0560">Oxidoreductase</keyword>
<keyword evidence="3" id="KW-0274">FAD</keyword>
<dbReference type="EC" id="1.18.1.3" evidence="7"/>
<keyword evidence="8" id="KW-1185">Reference proteome</keyword>
<evidence type="ECO:0000259" key="5">
    <source>
        <dbReference type="Pfam" id="PF07992"/>
    </source>
</evidence>
<reference evidence="7 8" key="1">
    <citation type="submission" date="2017-06" db="EMBL/GenBank/DDBJ databases">
        <authorList>
            <consortium name="Pathogen Informatics"/>
        </authorList>
    </citation>
    <scope>NUCLEOTIDE SEQUENCE [LARGE SCALE GENOMIC DNA]</scope>
    <source>
        <strain evidence="7 8">NCTC13039</strain>
    </source>
</reference>
<sequence length="414" mass="45425">MNRDNNVVIIGGGIAGVTLAEELRRRKHSGPITIIETEKLLYDRPPLSKEYLLGHVPETQLALRPKEWFATNQIRLLTQTHVTKLEKNHVKLANGTHLACDITVLATGGRARPLHNLDTQSPLLHSLRTLEDARRLQPHLGKDRHILIIGAGLIGAEVASTASATGTHITLVDPTLPLENLLGATISTWLHKQHAQAGAHLIRGRVTRLTTSDTHVTADVRANDNSTYSITADIAITCTGLTPETTLAEEAGIATNNGIIVTPNQRTSCPNIWAIGDCTRPSASNGTLLHPNEHWESAIHDATRAAADITGTPPPQEQTPWFWTDRYGYHIELTGDLHPHNPSTAHITRGTFGEPPFTVFATTNGILTGALSVNDPRTNRTARRLIDRQTHIAPEKLTDIHHDLRQYARRSPHH</sequence>
<dbReference type="SUPFAM" id="SSF51905">
    <property type="entry name" value="FAD/NAD(P)-binding domain"/>
    <property type="match status" value="1"/>
</dbReference>
<feature type="domain" description="Reductase C-terminal" evidence="6">
    <location>
        <begin position="321"/>
        <end position="407"/>
    </location>
</feature>
<dbReference type="InterPro" id="IPR016156">
    <property type="entry name" value="FAD/NAD-linked_Rdtase_dimer_sf"/>
</dbReference>
<dbReference type="SUPFAM" id="SSF55424">
    <property type="entry name" value="FAD/NAD-linked reductases, dimerisation (C-terminal) domain"/>
    <property type="match status" value="1"/>
</dbReference>
<dbReference type="GeneID" id="63458745"/>
<evidence type="ECO:0000259" key="6">
    <source>
        <dbReference type="Pfam" id="PF14759"/>
    </source>
</evidence>
<evidence type="ECO:0000256" key="2">
    <source>
        <dbReference type="ARBA" id="ARBA00022630"/>
    </source>
</evidence>
<protein>
    <submittedName>
        <fullName evidence="7">Benzene 1,2-dioxygenase system ferredoxin--NAD(+) reductase subunit</fullName>
        <ecNumber evidence="7">1.18.1.3</ecNumber>
    </submittedName>
</protein>
<name>A0A239V8G8_9MICO</name>
<evidence type="ECO:0000256" key="4">
    <source>
        <dbReference type="ARBA" id="ARBA00023002"/>
    </source>
</evidence>
<dbReference type="Pfam" id="PF07992">
    <property type="entry name" value="Pyr_redox_2"/>
    <property type="match status" value="1"/>
</dbReference>
<dbReference type="EMBL" id="LT906453">
    <property type="protein sequence ID" value="SNV18465.1"/>
    <property type="molecule type" value="Genomic_DNA"/>
</dbReference>
<dbReference type="Proteomes" id="UP000242637">
    <property type="component" value="Chromosome 1"/>
</dbReference>
<accession>A0A239V8G8</accession>
<dbReference type="KEGG" id="dco:SAMEA4475696_0460"/>
<evidence type="ECO:0000256" key="1">
    <source>
        <dbReference type="ARBA" id="ARBA00001974"/>
    </source>
</evidence>
<evidence type="ECO:0000313" key="8">
    <source>
        <dbReference type="Proteomes" id="UP000242637"/>
    </source>
</evidence>
<dbReference type="GO" id="GO:0016651">
    <property type="term" value="F:oxidoreductase activity, acting on NAD(P)H"/>
    <property type="evidence" value="ECO:0007669"/>
    <property type="project" value="TreeGrafter"/>
</dbReference>
<dbReference type="Pfam" id="PF14759">
    <property type="entry name" value="Reductase_C"/>
    <property type="match status" value="1"/>
</dbReference>
<organism evidence="7 8">
    <name type="scientific">Dermatophilus congolensis</name>
    <dbReference type="NCBI Taxonomy" id="1863"/>
    <lineage>
        <taxon>Bacteria</taxon>
        <taxon>Bacillati</taxon>
        <taxon>Actinomycetota</taxon>
        <taxon>Actinomycetes</taxon>
        <taxon>Micrococcales</taxon>
        <taxon>Dermatophilaceae</taxon>
        <taxon>Dermatophilus</taxon>
    </lineage>
</organism>
<comment type="cofactor">
    <cofactor evidence="1">
        <name>FAD</name>
        <dbReference type="ChEBI" id="CHEBI:57692"/>
    </cofactor>
</comment>
<gene>
    <name evidence="7" type="primary">bedA</name>
    <name evidence="7" type="ORF">SAMEA4475696_00460</name>
</gene>
<evidence type="ECO:0000256" key="3">
    <source>
        <dbReference type="ARBA" id="ARBA00022827"/>
    </source>
</evidence>